<protein>
    <submittedName>
        <fullName evidence="2">Uncharacterized protein</fullName>
    </submittedName>
</protein>
<feature type="region of interest" description="Disordered" evidence="1">
    <location>
        <begin position="146"/>
        <end position="168"/>
    </location>
</feature>
<comment type="caution">
    <text evidence="2">The sequence shown here is derived from an EMBL/GenBank/DDBJ whole genome shotgun (WGS) entry which is preliminary data.</text>
</comment>
<reference evidence="2 3" key="1">
    <citation type="submission" date="2016-07" db="EMBL/GenBank/DDBJ databases">
        <title>Pervasive Adenine N6-methylation of Active Genes in Fungi.</title>
        <authorList>
            <consortium name="DOE Joint Genome Institute"/>
            <person name="Mondo S.J."/>
            <person name="Dannebaum R.O."/>
            <person name="Kuo R.C."/>
            <person name="Labutti K."/>
            <person name="Haridas S."/>
            <person name="Kuo A."/>
            <person name="Salamov A."/>
            <person name="Ahrendt S.R."/>
            <person name="Lipzen A."/>
            <person name="Sullivan W."/>
            <person name="Andreopoulos W.B."/>
            <person name="Clum A."/>
            <person name="Lindquist E."/>
            <person name="Daum C."/>
            <person name="Ramamoorthy G.K."/>
            <person name="Gryganskyi A."/>
            <person name="Culley D."/>
            <person name="Magnuson J.K."/>
            <person name="James T.Y."/>
            <person name="O'Malley M.A."/>
            <person name="Stajich J.E."/>
            <person name="Spatafora J.W."/>
            <person name="Visel A."/>
            <person name="Grigoriev I.V."/>
        </authorList>
    </citation>
    <scope>NUCLEOTIDE SEQUENCE [LARGE SCALE GENOMIC DNA]</scope>
    <source>
        <strain evidence="2 3">PL171</strain>
    </source>
</reference>
<evidence type="ECO:0000313" key="2">
    <source>
        <dbReference type="EMBL" id="ORZ29969.1"/>
    </source>
</evidence>
<feature type="region of interest" description="Disordered" evidence="1">
    <location>
        <begin position="614"/>
        <end position="660"/>
    </location>
</feature>
<sequence length="660" mass="73645">MEHTRHADSGSDPVETLRKCTEHIHALYSLLQQQQFPTAHSVPIAALVSTASDILSSHQLALAACRTLLATVADIRLENAQLRAKLTAARFDQTQTSELSQARKPPSANRRPLKRARVLDSESESDDGQNEEREIGIMRETELVAPLPLPLPQARPGSRPPKRPHAIPSSFRSLTTFARRRYMDGKFAISTPNTLVLAHSLATPRRFDAADAQLFTGKLCDEFRSHGELVQSIASLLIHAGSIMSFSLADVLASAPKVKTHMQFEETVFAYLMRWTLRPLVVVRVLAKGENSDIVDQLVDAVAENERYMIQAAQLVVMVGIECDGYDDGLFEDSVFPAKESARFRVRERYGLVAGDLTDQRHAIAGDNEEEGELAHGYDWDQKVGGPNAVGLPPPTRKLISTLPPFDNVEPPNFDIHLDIPAELIKSVRSRNPTCRLRYEHGHLLSNQSSLRILSHLLVPARVLDQPALNNYLAILNANASFKRKMSPAIVQALLPYGLGTPVSHETLRGKLAATDANYTFVYTWRSMLYSFVRPVLVLETATKGERPDLWAVLRARIEPGVDVPKDAHLALLLGVECVGMEEPTREAQVQPVGERWYTLRERVGIVAKAKRQVGKRRRTAAIAEEEEQRERRRADAGDQQRDQEDDEEEDEDEDPVDID</sequence>
<dbReference type="EMBL" id="MCFL01000113">
    <property type="protein sequence ID" value="ORZ29969.1"/>
    <property type="molecule type" value="Genomic_DNA"/>
</dbReference>
<feature type="region of interest" description="Disordered" evidence="1">
    <location>
        <begin position="92"/>
        <end position="132"/>
    </location>
</feature>
<name>A0A1Y2H604_9FUNG</name>
<evidence type="ECO:0000313" key="3">
    <source>
        <dbReference type="Proteomes" id="UP000193411"/>
    </source>
</evidence>
<proteinExistence type="predicted"/>
<keyword evidence="3" id="KW-1185">Reference proteome</keyword>
<feature type="compositionally biased region" description="Basic and acidic residues" evidence="1">
    <location>
        <begin position="629"/>
        <end position="643"/>
    </location>
</feature>
<dbReference type="Proteomes" id="UP000193411">
    <property type="component" value="Unassembled WGS sequence"/>
</dbReference>
<organism evidence="2 3">
    <name type="scientific">Catenaria anguillulae PL171</name>
    <dbReference type="NCBI Taxonomy" id="765915"/>
    <lineage>
        <taxon>Eukaryota</taxon>
        <taxon>Fungi</taxon>
        <taxon>Fungi incertae sedis</taxon>
        <taxon>Blastocladiomycota</taxon>
        <taxon>Blastocladiomycetes</taxon>
        <taxon>Blastocladiales</taxon>
        <taxon>Catenariaceae</taxon>
        <taxon>Catenaria</taxon>
    </lineage>
</organism>
<dbReference type="AlphaFoldDB" id="A0A1Y2H604"/>
<evidence type="ECO:0000256" key="1">
    <source>
        <dbReference type="SAM" id="MobiDB-lite"/>
    </source>
</evidence>
<accession>A0A1Y2H604</accession>
<gene>
    <name evidence="2" type="ORF">BCR44DRAFT_1446941</name>
</gene>
<feature type="compositionally biased region" description="Acidic residues" evidence="1">
    <location>
        <begin position="644"/>
        <end position="660"/>
    </location>
</feature>